<feature type="compositionally biased region" description="Low complexity" evidence="9">
    <location>
        <begin position="562"/>
        <end position="575"/>
    </location>
</feature>
<evidence type="ECO:0000256" key="8">
    <source>
        <dbReference type="RuleBase" id="RU004561"/>
    </source>
</evidence>
<feature type="compositionally biased region" description="Low complexity" evidence="9">
    <location>
        <begin position="695"/>
        <end position="706"/>
    </location>
</feature>
<feature type="region of interest" description="Disordered" evidence="9">
    <location>
        <begin position="550"/>
        <end position="575"/>
    </location>
</feature>
<dbReference type="InterPro" id="IPR053793">
    <property type="entry name" value="PB1-like"/>
</dbReference>
<dbReference type="CDD" id="cd10017">
    <property type="entry name" value="B3_DNA"/>
    <property type="match status" value="1"/>
</dbReference>
<name>A0ABR2PRQ7_9ROSI</name>
<keyword evidence="4 8" id="KW-0238">DNA-binding</keyword>
<evidence type="ECO:0000259" key="11">
    <source>
        <dbReference type="PROSITE" id="PS51745"/>
    </source>
</evidence>
<feature type="region of interest" description="Disordered" evidence="9">
    <location>
        <begin position="1"/>
        <end position="27"/>
    </location>
</feature>
<feature type="region of interest" description="Disordered" evidence="9">
    <location>
        <begin position="458"/>
        <end position="482"/>
    </location>
</feature>
<comment type="subunit">
    <text evidence="8">Homodimers and heterodimers.</text>
</comment>
<feature type="compositionally biased region" description="Polar residues" evidence="9">
    <location>
        <begin position="458"/>
        <end position="474"/>
    </location>
</feature>
<feature type="domain" description="TF-B3" evidence="10">
    <location>
        <begin position="128"/>
        <end position="230"/>
    </location>
</feature>
<evidence type="ECO:0000256" key="2">
    <source>
        <dbReference type="ARBA" id="ARBA00007853"/>
    </source>
</evidence>
<feature type="region of interest" description="Disordered" evidence="9">
    <location>
        <begin position="661"/>
        <end position="713"/>
    </location>
</feature>
<dbReference type="EMBL" id="JBBPBN010000052">
    <property type="protein sequence ID" value="KAK8991133.1"/>
    <property type="molecule type" value="Genomic_DNA"/>
</dbReference>
<evidence type="ECO:0000313" key="12">
    <source>
        <dbReference type="EMBL" id="KAK8991133.1"/>
    </source>
</evidence>
<accession>A0ABR2PRQ7</accession>
<dbReference type="PROSITE" id="PS50863">
    <property type="entry name" value="B3"/>
    <property type="match status" value="1"/>
</dbReference>
<dbReference type="PANTHER" id="PTHR31384:SF9">
    <property type="entry name" value="AUXIN RESPONSE FACTOR 19"/>
    <property type="match status" value="1"/>
</dbReference>
<dbReference type="Gene3D" id="2.30.30.1040">
    <property type="match status" value="1"/>
</dbReference>
<feature type="compositionally biased region" description="Polar residues" evidence="9">
    <location>
        <begin position="661"/>
        <end position="689"/>
    </location>
</feature>
<organism evidence="12 13">
    <name type="scientific">Hibiscus sabdariffa</name>
    <name type="common">roselle</name>
    <dbReference type="NCBI Taxonomy" id="183260"/>
    <lineage>
        <taxon>Eukaryota</taxon>
        <taxon>Viridiplantae</taxon>
        <taxon>Streptophyta</taxon>
        <taxon>Embryophyta</taxon>
        <taxon>Tracheophyta</taxon>
        <taxon>Spermatophyta</taxon>
        <taxon>Magnoliopsida</taxon>
        <taxon>eudicotyledons</taxon>
        <taxon>Gunneridae</taxon>
        <taxon>Pentapetalae</taxon>
        <taxon>rosids</taxon>
        <taxon>malvids</taxon>
        <taxon>Malvales</taxon>
        <taxon>Malvaceae</taxon>
        <taxon>Malvoideae</taxon>
        <taxon>Hibiscus</taxon>
    </lineage>
</organism>
<keyword evidence="13" id="KW-1185">Reference proteome</keyword>
<dbReference type="PANTHER" id="PTHR31384">
    <property type="entry name" value="AUXIN RESPONSE FACTOR 4-RELATED"/>
    <property type="match status" value="1"/>
</dbReference>
<gene>
    <name evidence="12" type="ORF">V6N11_062157</name>
</gene>
<comment type="similarity">
    <text evidence="2 8">Belongs to the ARF family.</text>
</comment>
<keyword evidence="7 8" id="KW-0927">Auxin signaling pathway</keyword>
<sequence>MKLPVAGAGSTSNAAATNSAEGVSPEKKSINPELWQACAGPLVNLPAAGTHVVYFPQGHSEQDAQAPNYPNLPSKLLCILHNVTLHADPETDEVYAQMTLQPVSSFDKETLLRSDLSLKSNKPHPEFFCKTLTASDTSTHGGFSVPRRSAEKFFPPLDFSMQPPAQELVARDLHENVWNFRHIYRGQPKRHLLTTGWSLFVSGKRLLAGDSVLFIRDERQQLLLGIRRANRQPPNLSSSVLSSDSMHIGILAAAAHAAANNSPFTVFYNPRASPSEFVIPLAKYYKAVYNNQISPGMRFRMMFESEESGTRRYMGTITGISDIDPVRWKNSQWRNLQVGWDESTAGERRSRVSLWEIEPVTAPFFICPPPFFRPKRPREPGMPDDEYFDLDNIFKRPMPWLGNDINMKDSHSLPGLSLVQWMNMQQNPALANSMQPNFMQSLAGSSMQNFDGADLSQQMGLSTPQMPQPNNLQFNAHRPPQQVQQLDQLPKLPSTMNSLGSIMQPQPLNDVTQQFRQNSIAQTLPSCQVQAQILQPQALAQSNNILQQRQTSNQTPQLPRSLPQNMQQQQQQHMGLNQPQNLMHSQLPDPLNQHLQVPDNQVQFQLLQKLQQQQQLLFAQQSALQQPGQLAQPQDQQRQLLDASQTFSRSVTASQVLEMPQNSPNLLPQSNVAPQQMPKSNSHADARSSQPPLQPKLQQQQPRVLPEVPGHVDPFRTTATNQLSNAVSRVMTCAAVAAHSVITDDNPSCSTLPSTNCPSVLQPLINGRLHTRTGLGDDITQSAAMVLNPNPLETMSPSANLVEELKQKSGFKPLSNISKSQNQGLYTPQNLINCATAHADYLDTSSSTTSVCLSQNDVHLQQNSLTYNPQTMLLRDTSQDGEVLADPRNSVSYGNDMDSQIGIPMNSEPSLTKGMMGLGKDFSNNHSSGGMLASYENPVDTQQEPSSSMVSQSFGVPDMTFNSIDSTINHNSFTSRSAWTPPPQFQRMRTYTKVYKRGAVGRSIDITRYSGYDELKQDLARRFGIEGQLEDRGRVGWKLVYVDHENDVLLVGDDPWEEFVNCVRSIKILSPQEVQQMSVEGDFGNSVLPNQACSSSDNVNA</sequence>
<dbReference type="InterPro" id="IPR003340">
    <property type="entry name" value="B3_DNA-bd"/>
</dbReference>
<feature type="domain" description="PB1" evidence="11">
    <location>
        <begin position="989"/>
        <end position="1074"/>
    </location>
</feature>
<keyword evidence="6 8" id="KW-0539">Nucleus</keyword>
<dbReference type="PROSITE" id="PS51745">
    <property type="entry name" value="PB1"/>
    <property type="match status" value="1"/>
</dbReference>
<dbReference type="InterPro" id="IPR033389">
    <property type="entry name" value="AUX/IAA_dom"/>
</dbReference>
<keyword evidence="3 8" id="KW-0805">Transcription regulation</keyword>
<evidence type="ECO:0000313" key="13">
    <source>
        <dbReference type="Proteomes" id="UP001396334"/>
    </source>
</evidence>
<dbReference type="Proteomes" id="UP001396334">
    <property type="component" value="Unassembled WGS sequence"/>
</dbReference>
<reference evidence="12 13" key="1">
    <citation type="journal article" date="2024" name="G3 (Bethesda)">
        <title>Genome assembly of Hibiscus sabdariffa L. provides insights into metabolisms of medicinal natural products.</title>
        <authorList>
            <person name="Kim T."/>
        </authorList>
    </citation>
    <scope>NUCLEOTIDE SEQUENCE [LARGE SCALE GENOMIC DNA]</scope>
    <source>
        <strain evidence="12">TK-2024</strain>
        <tissue evidence="12">Old leaves</tissue>
    </source>
</reference>
<dbReference type="Pfam" id="PF02309">
    <property type="entry name" value="AUX_IAA"/>
    <property type="match status" value="1"/>
</dbReference>
<dbReference type="SUPFAM" id="SSF101936">
    <property type="entry name" value="DNA-binding pseudobarrel domain"/>
    <property type="match status" value="1"/>
</dbReference>
<protein>
    <recommendedName>
        <fullName evidence="8">Auxin response factor</fullName>
    </recommendedName>
</protein>
<comment type="function">
    <text evidence="8">Auxin response factors (ARFs) are transcriptional factors that bind specifically to the DNA sequence 5'-TGTCTC-3' found in the auxin-responsive promoter elements (AuxREs).</text>
</comment>
<dbReference type="InterPro" id="IPR044835">
    <property type="entry name" value="ARF_plant"/>
</dbReference>
<evidence type="ECO:0000256" key="9">
    <source>
        <dbReference type="SAM" id="MobiDB-lite"/>
    </source>
</evidence>
<evidence type="ECO:0000256" key="3">
    <source>
        <dbReference type="ARBA" id="ARBA00023015"/>
    </source>
</evidence>
<evidence type="ECO:0000259" key="10">
    <source>
        <dbReference type="PROSITE" id="PS50863"/>
    </source>
</evidence>
<comment type="subcellular location">
    <subcellularLocation>
        <location evidence="1 8">Nucleus</location>
    </subcellularLocation>
</comment>
<proteinExistence type="inferred from homology"/>
<dbReference type="InterPro" id="IPR015300">
    <property type="entry name" value="DNA-bd_pseudobarrel_sf"/>
</dbReference>
<dbReference type="Gene3D" id="2.40.330.10">
    <property type="entry name" value="DNA-binding pseudobarrel domain"/>
    <property type="match status" value="1"/>
</dbReference>
<keyword evidence="5 8" id="KW-0804">Transcription</keyword>
<evidence type="ECO:0000256" key="1">
    <source>
        <dbReference type="ARBA" id="ARBA00004123"/>
    </source>
</evidence>
<dbReference type="SUPFAM" id="SSF54277">
    <property type="entry name" value="CAD &amp; PB1 domains"/>
    <property type="match status" value="1"/>
</dbReference>
<evidence type="ECO:0000256" key="7">
    <source>
        <dbReference type="ARBA" id="ARBA00023294"/>
    </source>
</evidence>
<dbReference type="SMART" id="SM01019">
    <property type="entry name" value="B3"/>
    <property type="match status" value="1"/>
</dbReference>
<evidence type="ECO:0000256" key="5">
    <source>
        <dbReference type="ARBA" id="ARBA00023163"/>
    </source>
</evidence>
<dbReference type="Pfam" id="PF02362">
    <property type="entry name" value="B3"/>
    <property type="match status" value="1"/>
</dbReference>
<feature type="compositionally biased region" description="Low complexity" evidence="9">
    <location>
        <begin position="1"/>
        <end position="20"/>
    </location>
</feature>
<dbReference type="Gene3D" id="3.10.20.90">
    <property type="entry name" value="Phosphatidylinositol 3-kinase Catalytic Subunit, Chain A, domain 1"/>
    <property type="match status" value="1"/>
</dbReference>
<comment type="caution">
    <text evidence="12">The sequence shown here is derived from an EMBL/GenBank/DDBJ whole genome shotgun (WGS) entry which is preliminary data.</text>
</comment>
<dbReference type="InterPro" id="IPR010525">
    <property type="entry name" value="ARF_dom"/>
</dbReference>
<evidence type="ECO:0000256" key="4">
    <source>
        <dbReference type="ARBA" id="ARBA00023125"/>
    </source>
</evidence>
<evidence type="ECO:0000256" key="6">
    <source>
        <dbReference type="ARBA" id="ARBA00023242"/>
    </source>
</evidence>
<dbReference type="Pfam" id="PF06507">
    <property type="entry name" value="ARF_AD"/>
    <property type="match status" value="1"/>
</dbReference>